<keyword evidence="1" id="KW-0812">Transmembrane</keyword>
<feature type="transmembrane region" description="Helical" evidence="1">
    <location>
        <begin position="12"/>
        <end position="31"/>
    </location>
</feature>
<evidence type="ECO:0000256" key="1">
    <source>
        <dbReference type="SAM" id="Phobius"/>
    </source>
</evidence>
<dbReference type="EMBL" id="BAABBR010000001">
    <property type="protein sequence ID" value="GAA4041622.1"/>
    <property type="molecule type" value="Genomic_DNA"/>
</dbReference>
<sequence>MEPIRLFLTHPFGLTVVALAVVLAGLLAAVLERRRAGWSGKHLVLAAALPLPLLCVIATAALFLVSPWEDPLIEAVLLTVGLLGTAFTLIAGALAASLVVAGIRR</sequence>
<comment type="caution">
    <text evidence="2">The sequence shown here is derived from an EMBL/GenBank/DDBJ whole genome shotgun (WGS) entry which is preliminary data.</text>
</comment>
<keyword evidence="3" id="KW-1185">Reference proteome</keyword>
<feature type="transmembrane region" description="Helical" evidence="1">
    <location>
        <begin position="43"/>
        <end position="65"/>
    </location>
</feature>
<name>A0ABP7UF65_9SPHN</name>
<keyword evidence="1" id="KW-1133">Transmembrane helix</keyword>
<keyword evidence="1" id="KW-0472">Membrane</keyword>
<proteinExistence type="predicted"/>
<evidence type="ECO:0000313" key="2">
    <source>
        <dbReference type="EMBL" id="GAA4041622.1"/>
    </source>
</evidence>
<evidence type="ECO:0000313" key="3">
    <source>
        <dbReference type="Proteomes" id="UP001424459"/>
    </source>
</evidence>
<protein>
    <recommendedName>
        <fullName evidence="4">Integron gene cassette protein</fullName>
    </recommendedName>
</protein>
<dbReference type="Proteomes" id="UP001424459">
    <property type="component" value="Unassembled WGS sequence"/>
</dbReference>
<reference evidence="3" key="1">
    <citation type="journal article" date="2019" name="Int. J. Syst. Evol. Microbiol.">
        <title>The Global Catalogue of Microorganisms (GCM) 10K type strain sequencing project: providing services to taxonomists for standard genome sequencing and annotation.</title>
        <authorList>
            <consortium name="The Broad Institute Genomics Platform"/>
            <consortium name="The Broad Institute Genome Sequencing Center for Infectious Disease"/>
            <person name="Wu L."/>
            <person name="Ma J."/>
        </authorList>
    </citation>
    <scope>NUCLEOTIDE SEQUENCE [LARGE SCALE GENOMIC DNA]</scope>
    <source>
        <strain evidence="3">JCM 17564</strain>
    </source>
</reference>
<organism evidence="2 3">
    <name type="scientific">Sphingomonas rosea</name>
    <dbReference type="NCBI Taxonomy" id="335605"/>
    <lineage>
        <taxon>Bacteria</taxon>
        <taxon>Pseudomonadati</taxon>
        <taxon>Pseudomonadota</taxon>
        <taxon>Alphaproteobacteria</taxon>
        <taxon>Sphingomonadales</taxon>
        <taxon>Sphingomonadaceae</taxon>
        <taxon>Sphingomonas</taxon>
    </lineage>
</organism>
<gene>
    <name evidence="2" type="ORF">GCM10022281_23370</name>
</gene>
<accession>A0ABP7UF65</accession>
<evidence type="ECO:0008006" key="4">
    <source>
        <dbReference type="Google" id="ProtNLM"/>
    </source>
</evidence>
<feature type="transmembrane region" description="Helical" evidence="1">
    <location>
        <begin position="77"/>
        <end position="103"/>
    </location>
</feature>